<dbReference type="AlphaFoldDB" id="A0A0B6WWV3"/>
<gene>
    <name evidence="1" type="ORF">PYK22_01559</name>
</gene>
<organism evidence="1 2">
    <name type="scientific">Pyrinomonas methylaliphatogenes</name>
    <dbReference type="NCBI Taxonomy" id="454194"/>
    <lineage>
        <taxon>Bacteria</taxon>
        <taxon>Pseudomonadati</taxon>
        <taxon>Acidobacteriota</taxon>
        <taxon>Blastocatellia</taxon>
        <taxon>Blastocatellales</taxon>
        <taxon>Pyrinomonadaceae</taxon>
        <taxon>Pyrinomonas</taxon>
    </lineage>
</organism>
<reference evidence="1 2" key="1">
    <citation type="submission" date="2013-12" db="EMBL/GenBank/DDBJ databases">
        <authorList>
            <person name="Stott M."/>
        </authorList>
    </citation>
    <scope>NUCLEOTIDE SEQUENCE [LARGE SCALE GENOMIC DNA]</scope>
    <source>
        <strain evidence="1 2">K22</strain>
    </source>
</reference>
<dbReference type="EMBL" id="CBXV010000005">
    <property type="protein sequence ID" value="CDM65556.1"/>
    <property type="molecule type" value="Genomic_DNA"/>
</dbReference>
<keyword evidence="2" id="KW-1185">Reference proteome</keyword>
<protein>
    <submittedName>
        <fullName evidence="1">Uncharacterized protein</fullName>
    </submittedName>
</protein>
<reference evidence="1 2" key="2">
    <citation type="submission" date="2015-01" db="EMBL/GenBank/DDBJ databases">
        <title>Complete genome sequence of Pyrinomonas methylaliphatogenes type strain K22T.</title>
        <authorList>
            <person name="Lee K.C.Y."/>
            <person name="Power J.F."/>
            <person name="Dunfield P.F."/>
            <person name="Morgan X.C."/>
            <person name="Huttenhower C."/>
            <person name="Stott M.B."/>
        </authorList>
    </citation>
    <scope>NUCLEOTIDE SEQUENCE [LARGE SCALE GENOMIC DNA]</scope>
    <source>
        <strain evidence="1 2">K22</strain>
    </source>
</reference>
<accession>A0A0B6WWV3</accession>
<dbReference type="STRING" id="454194.PYK22_01559"/>
<sequence length="81" mass="9211">MEVRVRDGKRALAELTAGDAHATLRSAETSETVACQKVICETNAAKSWEQNLIDRCLMWWLDMKRRRAACVLFSEVAGERR</sequence>
<dbReference type="Proteomes" id="UP000031518">
    <property type="component" value="Unassembled WGS sequence"/>
</dbReference>
<proteinExistence type="predicted"/>
<name>A0A0B6WWV3_9BACT</name>
<evidence type="ECO:0000313" key="1">
    <source>
        <dbReference type="EMBL" id="CDM65556.1"/>
    </source>
</evidence>
<evidence type="ECO:0000313" key="2">
    <source>
        <dbReference type="Proteomes" id="UP000031518"/>
    </source>
</evidence>